<sequence length="50" mass="5783">MTRFDLGKDLVLVQAGLQPFHRLVLQRNHKLQCPSWTDRVLVVVSNHTQS</sequence>
<reference evidence="1" key="1">
    <citation type="submission" date="2014-09" db="EMBL/GenBank/DDBJ databases">
        <authorList>
            <person name="Magalhaes I.L.F."/>
            <person name="Oliveira U."/>
            <person name="Santos F.R."/>
            <person name="Vidigal T.H.D.A."/>
            <person name="Brescovit A.D."/>
            <person name="Santos A.J."/>
        </authorList>
    </citation>
    <scope>NUCLEOTIDE SEQUENCE</scope>
    <source>
        <tissue evidence="1">Shoot tissue taken approximately 20 cm above the soil surface</tissue>
    </source>
</reference>
<name>A0A0A9D022_ARUDO</name>
<organism evidence="1">
    <name type="scientific">Arundo donax</name>
    <name type="common">Giant reed</name>
    <name type="synonym">Donax arundinaceus</name>
    <dbReference type="NCBI Taxonomy" id="35708"/>
    <lineage>
        <taxon>Eukaryota</taxon>
        <taxon>Viridiplantae</taxon>
        <taxon>Streptophyta</taxon>
        <taxon>Embryophyta</taxon>
        <taxon>Tracheophyta</taxon>
        <taxon>Spermatophyta</taxon>
        <taxon>Magnoliopsida</taxon>
        <taxon>Liliopsida</taxon>
        <taxon>Poales</taxon>
        <taxon>Poaceae</taxon>
        <taxon>PACMAD clade</taxon>
        <taxon>Arundinoideae</taxon>
        <taxon>Arundineae</taxon>
        <taxon>Arundo</taxon>
    </lineage>
</organism>
<dbReference type="AlphaFoldDB" id="A0A0A9D022"/>
<proteinExistence type="predicted"/>
<dbReference type="EMBL" id="GBRH01216739">
    <property type="protein sequence ID" value="JAD81156.1"/>
    <property type="molecule type" value="Transcribed_RNA"/>
</dbReference>
<reference evidence="1" key="2">
    <citation type="journal article" date="2015" name="Data Brief">
        <title>Shoot transcriptome of the giant reed, Arundo donax.</title>
        <authorList>
            <person name="Barrero R.A."/>
            <person name="Guerrero F.D."/>
            <person name="Moolhuijzen P."/>
            <person name="Goolsby J.A."/>
            <person name="Tidwell J."/>
            <person name="Bellgard S.E."/>
            <person name="Bellgard M.I."/>
        </authorList>
    </citation>
    <scope>NUCLEOTIDE SEQUENCE</scope>
    <source>
        <tissue evidence="1">Shoot tissue taken approximately 20 cm above the soil surface</tissue>
    </source>
</reference>
<accession>A0A0A9D022</accession>
<evidence type="ECO:0000313" key="1">
    <source>
        <dbReference type="EMBL" id="JAD81156.1"/>
    </source>
</evidence>
<protein>
    <submittedName>
        <fullName evidence="1">Uncharacterized protein</fullName>
    </submittedName>
</protein>